<dbReference type="RefSeq" id="XP_067060498.1">
    <property type="nucleotide sequence ID" value="XM_067204946.1"/>
</dbReference>
<dbReference type="GeneID" id="92358880"/>
<feature type="compositionally biased region" description="Basic and acidic residues" evidence="1">
    <location>
        <begin position="1352"/>
        <end position="1364"/>
    </location>
</feature>
<protein>
    <submittedName>
        <fullName evidence="2">Uncharacterized protein</fullName>
    </submittedName>
</protein>
<dbReference type="Proteomes" id="UP000674143">
    <property type="component" value="Unassembled WGS sequence"/>
</dbReference>
<accession>A0A836FVR3</accession>
<feature type="region of interest" description="Disordered" evidence="1">
    <location>
        <begin position="799"/>
        <end position="1002"/>
    </location>
</feature>
<feature type="region of interest" description="Disordered" evidence="1">
    <location>
        <begin position="1160"/>
        <end position="1183"/>
    </location>
</feature>
<feature type="compositionally biased region" description="Polar residues" evidence="1">
    <location>
        <begin position="846"/>
        <end position="874"/>
    </location>
</feature>
<feature type="compositionally biased region" description="Basic and acidic residues" evidence="1">
    <location>
        <begin position="1659"/>
        <end position="1670"/>
    </location>
</feature>
<feature type="compositionally biased region" description="Polar residues" evidence="1">
    <location>
        <begin position="1688"/>
        <end position="1700"/>
    </location>
</feature>
<feature type="region of interest" description="Disordered" evidence="1">
    <location>
        <begin position="151"/>
        <end position="232"/>
    </location>
</feature>
<feature type="region of interest" description="Disordered" evidence="1">
    <location>
        <begin position="2096"/>
        <end position="2143"/>
    </location>
</feature>
<evidence type="ECO:0000313" key="3">
    <source>
        <dbReference type="Proteomes" id="UP000674143"/>
    </source>
</evidence>
<dbReference type="SUPFAM" id="SSF48452">
    <property type="entry name" value="TPR-like"/>
    <property type="match status" value="1"/>
</dbReference>
<evidence type="ECO:0000256" key="1">
    <source>
        <dbReference type="SAM" id="MobiDB-lite"/>
    </source>
</evidence>
<feature type="region of interest" description="Disordered" evidence="1">
    <location>
        <begin position="92"/>
        <end position="125"/>
    </location>
</feature>
<dbReference type="PROSITE" id="PS50096">
    <property type="entry name" value="IQ"/>
    <property type="match status" value="1"/>
</dbReference>
<feature type="compositionally biased region" description="Polar residues" evidence="1">
    <location>
        <begin position="1452"/>
        <end position="1461"/>
    </location>
</feature>
<sequence length="2263" mass="240347">MHNDLTCPATIQVDPYDVTLSSSRLGGDSNCWLRGSPISSIQAGETAAHYPAVVAGEQGDSHLSEGARVFRPTVSIGGAAVINATSVTPLSSASLSSMSQQVRTEDTRRPRASSSPTTTFAQARGSDVAALRSHLSALLRQGAALPAFGTAAHHNGTVPETDSIRGRSSGPPSSSPLRRSGSGSGMQFAAVWPNQPPRRASHLQPRTSNGLERPSAGAPSAPIGRRMSSFSELSHAPEAAPVLGRASDPFLCSMAARQQLPSPSLMCPSESATHVAGTGHSSRASQYVRQARAQLVFDTQATELTRELDEQLELVFTRMRRVMILDAHAAAGQASITEDYRDALVGQLEQSEDATAHTTLRFVELSNRHALEWINQGQYSAALELLQRADGLLRKNAGRLFRYLPDPVELDAPSFRGVAGGHFDPRYSHDTAPLLQPAAASAPTRSSDLKGPATLKASDSGLSANHISSGNTVRCMSVPFFSPSQEPQRLKAVAAVEHNFGVYHFKLGEYTLATARFARSAALEEELQAPGIGITYFNMAQAQHGLRQLTEALRYTVLAEEAVERQVFFMKDKATQMQRRLAEGDPLVAVSLPEGADAVRRSGVYGSEGDGAAVNAPAGGHCCGDAAATTRGGEERAVMRTWLQWRESVCFLSYVKQTHADWLDEMGLYKAAYHCYQEAHRWLLAVPRLALEEQQRAQLLKQYMTSMKKRWRREEVEVELYQHPLRRSSTSTSGTVPTMLRPSRPSLSFASSKHRAGTLQRPQLSTAALSAAVPIARDFRSPLQSTIVTSVLPRAVEVSGRHPRCRSLAHGRTGLPDPQEGPLLRPPASTSAARPLATAQARRRPSSASTALYSACGSRQPSASLFPHQQSTGGHVTATAEQDCPHLVHAPQVQREPRLHRQQRRGGRPSWNPSTHVPIPPPSRRTSHRTPTERDESAAPGPLPRRSSVYLSQDSAGRPDVLTSAHLPLRPSPSSCSAHTPPASQHHHSPPRESAPTSSTSAESCVVRSLIFEVELGTKKRSPRHRGSEPVLLDMLSAKRMDTVAAGPPPQRCESPAAPRGGSADAGVSDLMISVSSAARTPSVLRPPFSRVPVDLTWCVTVLQAFLRPRCRRQTLLGTEAERDRNVHTAQDREIIQWDQRPFPIEASALMLGAPSHAADTDRADMLGGNGTSSDKQSRSLPPKSAAVPMVRLAEPYISQPSSVVLSSALVSGAAGTDPCRTSVAQPSWSTSSSLSAAVAHFRRAEGGASLCEAGTAGEVDMTASTHRSGKGLRADVAAINHESPAIPARGETDAGMHEGMSSDMSGECGGVAVALLMERGESSIPHESDGEGARSGLAAEEPSGAKTPFSFHRDRCRDARGSVHADAPTARSRDAITSTYSGTTAAASAPSPVNRENDELVKADLCELRVVDSAVVLQAEPLDSRRRSRIPMVEDALDKREEGGRLVDASASTFKTSVPKSSEVEGGDTWRLPSESQASSAAGRSRGMPSMPLREPEERVKGIGAVPAPAALPHSSHVEVSLGPHTTGQRAGQADRPNRPGRDAAGKAEAGRVFEAACPTLSGRSRGDDVDDKAEVRGASLCGLPPPPSASSAVAESSCPCSAEDTVPPGGLLMRRSTSANPVRFIGEVRETAQRVDSSASVYTVDLEVEDGNGPASERVREAKEEKGAADVLTTARGSASVRPPEQLTTPVSTGNYPHQRSRAAALSPASPPSRSRGSCRSASSTGTSSASKSHVEGAETQRPQGRANAKGTAVGQSAEASEVMEGARPSEAAEITPRPPVTQPPRRGRVFVFVPHKIATPAPIEPTNANSSAQSDDARECIRFSTLTPQQSAAALDTEAVEDGAAKSLLRLAGASRTSGSPDAPLSFNEEYCGAAAMEPYTTTDDETLGLHTASIGSTTTQVTQLRESFWRSTHDRNEPRVGEGGLAVTAAAQLLVKLGSVELAKATAVGTAVVPDRIAQPPASVELVEPIEAPVQVSHDLKQVADEDGKPARELPQDLLPTHKSDVIEGVAAPPRCMTGAIKTLKSLNSLMPPCSSLILAPTEASAVVVPVEAPSGSSQAVDLEMRPIAVSSSASLTPESPEALPEMPEAFAGMLSPRNPPLGADEAISYGEGGGHVTTEGGEVGEDDPSAPAKEVRDVEECVYRNARLSGEGTRGAALTSNQLSLNHAPPPRPPGALETQPQQQHHRHRAPSSGALRSPSLVPRPGTNESTWSDMETEETQRRYISDQIVQEEAAIVIQQAWREHVATRLRRQLYLLL</sequence>
<dbReference type="KEGG" id="loi:92358880"/>
<feature type="compositionally biased region" description="Basic and acidic residues" evidence="1">
    <location>
        <begin position="1537"/>
        <end position="1552"/>
    </location>
</feature>
<comment type="caution">
    <text evidence="2">The sequence shown here is derived from an EMBL/GenBank/DDBJ whole genome shotgun (WGS) entry which is preliminary data.</text>
</comment>
<feature type="compositionally biased region" description="Low complexity" evidence="1">
    <location>
        <begin position="1378"/>
        <end position="1392"/>
    </location>
</feature>
<feature type="compositionally biased region" description="Basic residues" evidence="1">
    <location>
        <begin position="898"/>
        <end position="907"/>
    </location>
</feature>
<feature type="compositionally biased region" description="Low complexity" evidence="1">
    <location>
        <begin position="1704"/>
        <end position="1734"/>
    </location>
</feature>
<feature type="compositionally biased region" description="Low complexity" evidence="1">
    <location>
        <begin position="1479"/>
        <end position="1488"/>
    </location>
</feature>
<dbReference type="InterPro" id="IPR011990">
    <property type="entry name" value="TPR-like_helical_dom_sf"/>
</dbReference>
<feature type="region of interest" description="Disordered" evidence="1">
    <location>
        <begin position="2168"/>
        <end position="2224"/>
    </location>
</feature>
<dbReference type="EMBL" id="JAFHLR010000032">
    <property type="protein sequence ID" value="KAG5470232.1"/>
    <property type="molecule type" value="Genomic_DNA"/>
</dbReference>
<feature type="compositionally biased region" description="Polar residues" evidence="1">
    <location>
        <begin position="727"/>
        <end position="736"/>
    </location>
</feature>
<feature type="compositionally biased region" description="Low complexity" evidence="1">
    <location>
        <begin position="992"/>
        <end position="1002"/>
    </location>
</feature>
<feature type="region of interest" description="Disordered" evidence="1">
    <location>
        <begin position="1523"/>
        <end position="1552"/>
    </location>
</feature>
<feature type="region of interest" description="Disordered" evidence="1">
    <location>
        <begin position="1452"/>
        <end position="1497"/>
    </location>
</feature>
<gene>
    <name evidence="2" type="ORF">LSCM4_02926</name>
</gene>
<keyword evidence="3" id="KW-1185">Reference proteome</keyword>
<proteinExistence type="predicted"/>
<name>A0A836FVR3_9TRYP</name>
<feature type="region of interest" description="Disordered" evidence="1">
    <location>
        <begin position="727"/>
        <end position="749"/>
    </location>
</feature>
<reference evidence="3" key="2">
    <citation type="journal article" date="2021" name="Sci. Data">
        <title>Chromosome-scale genome sequencing, assembly and annotation of six genomes from subfamily Leishmaniinae.</title>
        <authorList>
            <person name="Almutairi H."/>
            <person name="Urbaniak M.D."/>
            <person name="Bates M.D."/>
            <person name="Jariyapan N."/>
            <person name="Kwakye-Nuako G."/>
            <person name="Thomaz Soccol V."/>
            <person name="Al-Salem W.S."/>
            <person name="Dillon R.J."/>
            <person name="Bates P.A."/>
            <person name="Gatherer D."/>
        </authorList>
    </citation>
    <scope>NUCLEOTIDE SEQUENCE [LARGE SCALE GENOMIC DNA]</scope>
</reference>
<feature type="region of interest" description="Disordered" evidence="1">
    <location>
        <begin position="1044"/>
        <end position="1065"/>
    </location>
</feature>
<feature type="compositionally biased region" description="Low complexity" evidence="1">
    <location>
        <begin position="166"/>
        <end position="181"/>
    </location>
</feature>
<feature type="compositionally biased region" description="Basic and acidic residues" evidence="1">
    <location>
        <begin position="1324"/>
        <end position="1333"/>
    </location>
</feature>
<organism evidence="2 3">
    <name type="scientific">Leishmania orientalis</name>
    <dbReference type="NCBI Taxonomy" id="2249476"/>
    <lineage>
        <taxon>Eukaryota</taxon>
        <taxon>Discoba</taxon>
        <taxon>Euglenozoa</taxon>
        <taxon>Kinetoplastea</taxon>
        <taxon>Metakinetoplastina</taxon>
        <taxon>Trypanosomatida</taxon>
        <taxon>Trypanosomatidae</taxon>
        <taxon>Leishmaniinae</taxon>
        <taxon>Leishmania</taxon>
    </lineage>
</organism>
<dbReference type="Gene3D" id="1.25.40.10">
    <property type="entry name" value="Tetratricopeptide repeat domain"/>
    <property type="match status" value="1"/>
</dbReference>
<feature type="region of interest" description="Disordered" evidence="1">
    <location>
        <begin position="1324"/>
        <end position="1396"/>
    </location>
</feature>
<feature type="compositionally biased region" description="Low complexity" evidence="1">
    <location>
        <begin position="92"/>
        <end position="102"/>
    </location>
</feature>
<feature type="region of interest" description="Disordered" evidence="1">
    <location>
        <begin position="1651"/>
        <end position="1789"/>
    </location>
</feature>
<reference evidence="3" key="1">
    <citation type="journal article" date="2021" name="Microbiol. Resour. Announc.">
        <title>LGAAP: Leishmaniinae Genome Assembly and Annotation Pipeline.</title>
        <authorList>
            <person name="Almutairi H."/>
            <person name="Urbaniak M.D."/>
            <person name="Bates M.D."/>
            <person name="Jariyapan N."/>
            <person name="Kwakye-Nuako G."/>
            <person name="Thomaz-Soccol V."/>
            <person name="Al-Salem W.S."/>
            <person name="Dillon R.J."/>
            <person name="Bates P.A."/>
            <person name="Gatherer D."/>
        </authorList>
    </citation>
    <scope>NUCLEOTIDE SEQUENCE [LARGE SCALE GENOMIC DNA]</scope>
</reference>
<feature type="compositionally biased region" description="Polar residues" evidence="1">
    <location>
        <begin position="112"/>
        <end position="121"/>
    </location>
</feature>
<evidence type="ECO:0000313" key="2">
    <source>
        <dbReference type="EMBL" id="KAG5470232.1"/>
    </source>
</evidence>